<evidence type="ECO:0000256" key="1">
    <source>
        <dbReference type="ARBA" id="ARBA00001917"/>
    </source>
</evidence>
<feature type="transmembrane region" description="Helical" evidence="5">
    <location>
        <begin position="20"/>
        <end position="41"/>
    </location>
</feature>
<gene>
    <name evidence="7" type="ORF">CAUS1442_LOCUS3963</name>
</gene>
<reference evidence="7" key="1">
    <citation type="submission" date="2021-01" db="EMBL/GenBank/DDBJ databases">
        <authorList>
            <person name="Corre E."/>
            <person name="Pelletier E."/>
            <person name="Niang G."/>
            <person name="Scheremetjew M."/>
            <person name="Finn R."/>
            <person name="Kale V."/>
            <person name="Holt S."/>
            <person name="Cochrane G."/>
            <person name="Meng A."/>
            <person name="Brown T."/>
            <person name="Cohen L."/>
        </authorList>
    </citation>
    <scope>NUCLEOTIDE SEQUENCE</scope>
    <source>
        <strain evidence="7">CCMP3328</strain>
    </source>
</reference>
<keyword evidence="3" id="KW-0288">FMN</keyword>
<dbReference type="EMBL" id="HBEF01006398">
    <property type="protein sequence ID" value="CAD8331864.1"/>
    <property type="molecule type" value="Transcribed_RNA"/>
</dbReference>
<evidence type="ECO:0000313" key="7">
    <source>
        <dbReference type="EMBL" id="CAD8331864.1"/>
    </source>
</evidence>
<keyword evidence="2" id="KW-0285">Flavoprotein</keyword>
<organism evidence="7">
    <name type="scientific">Craspedostauros australis</name>
    <dbReference type="NCBI Taxonomy" id="1486917"/>
    <lineage>
        <taxon>Eukaryota</taxon>
        <taxon>Sar</taxon>
        <taxon>Stramenopiles</taxon>
        <taxon>Ochrophyta</taxon>
        <taxon>Bacillariophyta</taxon>
        <taxon>Bacillariophyceae</taxon>
        <taxon>Bacillariophycidae</taxon>
        <taxon>Naviculales</taxon>
        <taxon>Naviculaceae</taxon>
        <taxon>Craspedostauros</taxon>
    </lineage>
</organism>
<name>A0A7R9WQM4_9STRA</name>
<evidence type="ECO:0000256" key="5">
    <source>
        <dbReference type="SAM" id="Phobius"/>
    </source>
</evidence>
<evidence type="ECO:0000256" key="2">
    <source>
        <dbReference type="ARBA" id="ARBA00022630"/>
    </source>
</evidence>
<dbReference type="SUPFAM" id="SSF50475">
    <property type="entry name" value="FMN-binding split barrel"/>
    <property type="match status" value="1"/>
</dbReference>
<dbReference type="SMART" id="SM00903">
    <property type="entry name" value="Flavin_Reduct"/>
    <property type="match status" value="1"/>
</dbReference>
<sequence>MTTASAGDDKASRSAVSGDVAIAVALGVGMVAGSVLTRFFAKRAAASASAISKAASSSLADRPPYKPGAKPTLPSSTFGKDVRVYDPSVLKSSYSLMISTVTPRPIALVSSRHGTTGVDNVSPFSYFGAVAHDPPMIAIGFCRNGGAKKDSLQNIESNNGQFCVNIISEWYLDAANHSCGNFASSVDEFDVSGMTKINDCEVVNAPRVKEAAVSYECELQHIHALTNDATGKATTEIVLAKVVRVHVDSTVLMANSDVERPAVDTMQLKPVGRLGGNIYSMIGETVDIPRPKVS</sequence>
<keyword evidence="5" id="KW-0472">Membrane</keyword>
<accession>A0A7R9WQM4</accession>
<protein>
    <recommendedName>
        <fullName evidence="6">Flavin reductase like domain-containing protein</fullName>
    </recommendedName>
</protein>
<dbReference type="PANTHER" id="PTHR33798:SF5">
    <property type="entry name" value="FLAVIN REDUCTASE LIKE DOMAIN-CONTAINING PROTEIN"/>
    <property type="match status" value="1"/>
</dbReference>
<dbReference type="Pfam" id="PF01613">
    <property type="entry name" value="Flavin_Reduct"/>
    <property type="match status" value="1"/>
</dbReference>
<dbReference type="AlphaFoldDB" id="A0A7R9WQM4"/>
<evidence type="ECO:0000256" key="3">
    <source>
        <dbReference type="ARBA" id="ARBA00022643"/>
    </source>
</evidence>
<dbReference type="InterPro" id="IPR002563">
    <property type="entry name" value="Flavin_Rdtase-like_dom"/>
</dbReference>
<dbReference type="GO" id="GO:0010181">
    <property type="term" value="F:FMN binding"/>
    <property type="evidence" value="ECO:0007669"/>
    <property type="project" value="InterPro"/>
</dbReference>
<keyword evidence="5" id="KW-1133">Transmembrane helix</keyword>
<dbReference type="PANTHER" id="PTHR33798">
    <property type="entry name" value="FLAVOPROTEIN OXYGENASE"/>
    <property type="match status" value="1"/>
</dbReference>
<keyword evidence="5" id="KW-0812">Transmembrane</keyword>
<comment type="cofactor">
    <cofactor evidence="1">
        <name>FMN</name>
        <dbReference type="ChEBI" id="CHEBI:58210"/>
    </cofactor>
</comment>
<dbReference type="Gene3D" id="2.30.110.10">
    <property type="entry name" value="Electron Transport, Fmn-binding Protein, Chain A"/>
    <property type="match status" value="1"/>
</dbReference>
<evidence type="ECO:0000256" key="4">
    <source>
        <dbReference type="ARBA" id="ARBA00038054"/>
    </source>
</evidence>
<feature type="domain" description="Flavin reductase like" evidence="6">
    <location>
        <begin position="99"/>
        <end position="260"/>
    </location>
</feature>
<dbReference type="InterPro" id="IPR012349">
    <property type="entry name" value="Split_barrel_FMN-bd"/>
</dbReference>
<comment type="similarity">
    <text evidence="4">Belongs to the flavoredoxin family.</text>
</comment>
<evidence type="ECO:0000259" key="6">
    <source>
        <dbReference type="SMART" id="SM00903"/>
    </source>
</evidence>
<proteinExistence type="inferred from homology"/>